<dbReference type="Pfam" id="PF12724">
    <property type="entry name" value="Flavodoxin_5"/>
    <property type="match status" value="1"/>
</dbReference>
<keyword evidence="6" id="KW-0408">Iron</keyword>
<keyword evidence="7" id="KW-0411">Iron-sulfur</keyword>
<dbReference type="OrthoDB" id="9813995at2"/>
<dbReference type="InterPro" id="IPR001226">
    <property type="entry name" value="Flavodoxin_CS"/>
</dbReference>
<sequence length="258" mass="29533">MVLYFSGTGNTRYAAEVIGELLHNEIKDIREFIKSGVKTKFYSKAPYIICAPIYAWRFPPLVEGFLERSDFWGSDKVYFVATCESQTGDAARYLKKICEKKGMTFMGFAGVPMPENYIIMYKPPKEDEQKHIFRMANSELVSIVNTISRGEVLKDDLDMKLLKPLTKLVNPWFFGACVSSRKFRTTDKCIGCGKCVEACPYGSITLSDGRPVWGEKCMHCMSCICGCPTGAIEYGRRTVGRDRYYCRKEPNITWRYKY</sequence>
<dbReference type="GO" id="GO:0046872">
    <property type="term" value="F:metal ion binding"/>
    <property type="evidence" value="ECO:0007669"/>
    <property type="project" value="UniProtKB-KW"/>
</dbReference>
<evidence type="ECO:0000313" key="10">
    <source>
        <dbReference type="Proteomes" id="UP000021369"/>
    </source>
</evidence>
<dbReference type="Pfam" id="PF00037">
    <property type="entry name" value="Fer4"/>
    <property type="match status" value="1"/>
</dbReference>
<dbReference type="GO" id="GO:0051539">
    <property type="term" value="F:4 iron, 4 sulfur cluster binding"/>
    <property type="evidence" value="ECO:0007669"/>
    <property type="project" value="UniProtKB-KW"/>
</dbReference>
<evidence type="ECO:0000256" key="7">
    <source>
        <dbReference type="ARBA" id="ARBA00023014"/>
    </source>
</evidence>
<dbReference type="GO" id="GO:0010181">
    <property type="term" value="F:FMN binding"/>
    <property type="evidence" value="ECO:0007669"/>
    <property type="project" value="InterPro"/>
</dbReference>
<dbReference type="AlphaFoldDB" id="A0A011VWT8"/>
<dbReference type="NCBIfam" id="NF038196">
    <property type="entry name" value="ferrodoxin_EFR1"/>
    <property type="match status" value="1"/>
</dbReference>
<organism evidence="9 10">
    <name type="scientific">Ruminococcus albus SY3</name>
    <dbReference type="NCBI Taxonomy" id="1341156"/>
    <lineage>
        <taxon>Bacteria</taxon>
        <taxon>Bacillati</taxon>
        <taxon>Bacillota</taxon>
        <taxon>Clostridia</taxon>
        <taxon>Eubacteriales</taxon>
        <taxon>Oscillospiraceae</taxon>
        <taxon>Ruminococcus</taxon>
    </lineage>
</organism>
<evidence type="ECO:0000256" key="4">
    <source>
        <dbReference type="ARBA" id="ARBA00022485"/>
    </source>
</evidence>
<keyword evidence="5" id="KW-0479">Metal-binding</keyword>
<dbReference type="RefSeq" id="WP_037286680.1">
    <property type="nucleotide sequence ID" value="NZ_JEOB01000002.1"/>
</dbReference>
<dbReference type="SUPFAM" id="SSF54862">
    <property type="entry name" value="4Fe-4S ferredoxins"/>
    <property type="match status" value="1"/>
</dbReference>
<proteinExistence type="predicted"/>
<dbReference type="PATRIC" id="fig|1341156.4.peg.1990"/>
<keyword evidence="4" id="KW-0004">4Fe-4S</keyword>
<evidence type="ECO:0000256" key="6">
    <source>
        <dbReference type="ARBA" id="ARBA00023004"/>
    </source>
</evidence>
<dbReference type="PANTHER" id="PTHR24960:SF79">
    <property type="entry name" value="PHOTOSYSTEM I IRON-SULFUR CENTER"/>
    <property type="match status" value="1"/>
</dbReference>
<dbReference type="SUPFAM" id="SSF52218">
    <property type="entry name" value="Flavoproteins"/>
    <property type="match status" value="1"/>
</dbReference>
<accession>A0A011VWT8</accession>
<keyword evidence="10" id="KW-1185">Reference proteome</keyword>
<dbReference type="EMBL" id="JEOB01000002">
    <property type="protein sequence ID" value="EXM39721.1"/>
    <property type="molecule type" value="Genomic_DNA"/>
</dbReference>
<dbReference type="InterPro" id="IPR047964">
    <property type="entry name" value="EFR1-like"/>
</dbReference>
<dbReference type="InterPro" id="IPR026816">
    <property type="entry name" value="Flavodoxin_dom"/>
</dbReference>
<dbReference type="InterPro" id="IPR017900">
    <property type="entry name" value="4Fe4S_Fe_S_CS"/>
</dbReference>
<dbReference type="GO" id="GO:0009055">
    <property type="term" value="F:electron transfer activity"/>
    <property type="evidence" value="ECO:0007669"/>
    <property type="project" value="InterPro"/>
</dbReference>
<dbReference type="Gene3D" id="3.40.50.360">
    <property type="match status" value="1"/>
</dbReference>
<dbReference type="Proteomes" id="UP000021369">
    <property type="component" value="Unassembled WGS sequence"/>
</dbReference>
<feature type="domain" description="4Fe-4S ferredoxin-type" evidence="8">
    <location>
        <begin position="215"/>
        <end position="237"/>
    </location>
</feature>
<name>A0A011VWT8_RUMAL</name>
<dbReference type="Gene3D" id="3.30.70.20">
    <property type="match status" value="1"/>
</dbReference>
<comment type="function">
    <text evidence="2">Ferredoxins are iron-sulfur proteins that transfer electrons in a wide variety of metabolic reactions.</text>
</comment>
<comment type="cofactor">
    <cofactor evidence="1">
        <name>[4Fe-4S] cluster</name>
        <dbReference type="ChEBI" id="CHEBI:49883"/>
    </cofactor>
</comment>
<dbReference type="InterPro" id="IPR029039">
    <property type="entry name" value="Flavoprotein-like_sf"/>
</dbReference>
<dbReference type="PROSITE" id="PS51379">
    <property type="entry name" value="4FE4S_FER_2"/>
    <property type="match status" value="2"/>
</dbReference>
<dbReference type="PROSITE" id="PS00201">
    <property type="entry name" value="FLAVODOXIN"/>
    <property type="match status" value="1"/>
</dbReference>
<evidence type="ECO:0000256" key="2">
    <source>
        <dbReference type="ARBA" id="ARBA00003532"/>
    </source>
</evidence>
<dbReference type="InterPro" id="IPR050157">
    <property type="entry name" value="PSI_iron-sulfur_center"/>
</dbReference>
<evidence type="ECO:0000256" key="5">
    <source>
        <dbReference type="ARBA" id="ARBA00022723"/>
    </source>
</evidence>
<protein>
    <recommendedName>
        <fullName evidence="3">Ferredoxin</fullName>
    </recommendedName>
</protein>
<reference evidence="9 10" key="1">
    <citation type="submission" date="2013-06" db="EMBL/GenBank/DDBJ databases">
        <title>Rumen cellulosomics: divergent fiber-degrading strategies revealed by comparative genome-wide analysis of six Ruminococcal strains.</title>
        <authorList>
            <person name="Dassa B."/>
            <person name="Borovok I."/>
            <person name="Lamed R."/>
            <person name="Flint H."/>
            <person name="Yeoman C.J."/>
            <person name="White B."/>
            <person name="Bayer E.A."/>
        </authorList>
    </citation>
    <scope>NUCLEOTIDE SEQUENCE [LARGE SCALE GENOMIC DNA]</scope>
    <source>
        <strain evidence="9 10">SY3</strain>
    </source>
</reference>
<evidence type="ECO:0000256" key="1">
    <source>
        <dbReference type="ARBA" id="ARBA00001966"/>
    </source>
</evidence>
<evidence type="ECO:0000313" key="9">
    <source>
        <dbReference type="EMBL" id="EXM39721.1"/>
    </source>
</evidence>
<comment type="caution">
    <text evidence="9">The sequence shown here is derived from an EMBL/GenBank/DDBJ whole genome shotgun (WGS) entry which is preliminary data.</text>
</comment>
<gene>
    <name evidence="9" type="ORF">RASY3_07915</name>
</gene>
<feature type="domain" description="4Fe-4S ferredoxin-type" evidence="8">
    <location>
        <begin position="180"/>
        <end position="209"/>
    </location>
</feature>
<evidence type="ECO:0000259" key="8">
    <source>
        <dbReference type="PROSITE" id="PS51379"/>
    </source>
</evidence>
<dbReference type="PROSITE" id="PS00198">
    <property type="entry name" value="4FE4S_FER_1"/>
    <property type="match status" value="2"/>
</dbReference>
<dbReference type="PANTHER" id="PTHR24960">
    <property type="entry name" value="PHOTOSYSTEM I IRON-SULFUR CENTER-RELATED"/>
    <property type="match status" value="1"/>
</dbReference>
<dbReference type="InterPro" id="IPR017896">
    <property type="entry name" value="4Fe4S_Fe-S-bd"/>
</dbReference>
<evidence type="ECO:0000256" key="3">
    <source>
        <dbReference type="ARBA" id="ARBA00013529"/>
    </source>
</evidence>